<dbReference type="GO" id="GO:0046512">
    <property type="term" value="P:sphingosine biosynthetic process"/>
    <property type="evidence" value="ECO:0007669"/>
    <property type="project" value="TreeGrafter"/>
</dbReference>
<dbReference type="GO" id="GO:0016020">
    <property type="term" value="C:membrane"/>
    <property type="evidence" value="ECO:0007669"/>
    <property type="project" value="TreeGrafter"/>
</dbReference>
<dbReference type="Pfam" id="PF00781">
    <property type="entry name" value="DAGK_cat"/>
    <property type="match status" value="1"/>
</dbReference>
<name>A0AAD5TVC2_9FUNG</name>
<dbReference type="InterPro" id="IPR001206">
    <property type="entry name" value="Diacylglycerol_kinase_cat_dom"/>
</dbReference>
<organism evidence="2 3">
    <name type="scientific">Clydaea vesicula</name>
    <dbReference type="NCBI Taxonomy" id="447962"/>
    <lineage>
        <taxon>Eukaryota</taxon>
        <taxon>Fungi</taxon>
        <taxon>Fungi incertae sedis</taxon>
        <taxon>Chytridiomycota</taxon>
        <taxon>Chytridiomycota incertae sedis</taxon>
        <taxon>Chytridiomycetes</taxon>
        <taxon>Lobulomycetales</taxon>
        <taxon>Lobulomycetaceae</taxon>
        <taxon>Clydaea</taxon>
    </lineage>
</organism>
<dbReference type="Gene3D" id="3.40.50.10330">
    <property type="entry name" value="Probable inorganic polyphosphate/atp-NAD kinase, domain 1"/>
    <property type="match status" value="1"/>
</dbReference>
<dbReference type="GO" id="GO:0016773">
    <property type="term" value="F:phosphotransferase activity, alcohol group as acceptor"/>
    <property type="evidence" value="ECO:0007669"/>
    <property type="project" value="UniProtKB-ARBA"/>
</dbReference>
<evidence type="ECO:0000259" key="1">
    <source>
        <dbReference type="PROSITE" id="PS50146"/>
    </source>
</evidence>
<proteinExistence type="predicted"/>
<feature type="domain" description="DAGKc" evidence="1">
    <location>
        <begin position="435"/>
        <end position="558"/>
    </location>
</feature>
<dbReference type="AlphaFoldDB" id="A0AAD5TVC2"/>
<dbReference type="GO" id="GO:0016829">
    <property type="term" value="F:lyase activity"/>
    <property type="evidence" value="ECO:0007669"/>
    <property type="project" value="InterPro"/>
</dbReference>
<dbReference type="GO" id="GO:0005737">
    <property type="term" value="C:cytoplasm"/>
    <property type="evidence" value="ECO:0007669"/>
    <property type="project" value="TreeGrafter"/>
</dbReference>
<dbReference type="InterPro" id="IPR013785">
    <property type="entry name" value="Aldolase_TIM"/>
</dbReference>
<dbReference type="SMART" id="SM00046">
    <property type="entry name" value="DAGKc"/>
    <property type="match status" value="1"/>
</dbReference>
<dbReference type="EMBL" id="JADGJW010000929">
    <property type="protein sequence ID" value="KAJ3209652.1"/>
    <property type="molecule type" value="Genomic_DNA"/>
</dbReference>
<comment type="caution">
    <text evidence="2">The sequence shown here is derived from an EMBL/GenBank/DDBJ whole genome shotgun (WGS) entry which is preliminary data.</text>
</comment>
<dbReference type="PANTHER" id="PTHR12358:SF31">
    <property type="entry name" value="ACYLGLYCEROL KINASE, MITOCHONDRIAL"/>
    <property type="match status" value="1"/>
</dbReference>
<dbReference type="InterPro" id="IPR017438">
    <property type="entry name" value="ATP-NAD_kinase_N"/>
</dbReference>
<dbReference type="InterPro" id="IPR016064">
    <property type="entry name" value="NAD/diacylglycerol_kinase_sf"/>
</dbReference>
<dbReference type="InterPro" id="IPR050187">
    <property type="entry name" value="Lipid_Phosphate_FormReg"/>
</dbReference>
<evidence type="ECO:0000313" key="2">
    <source>
        <dbReference type="EMBL" id="KAJ3209652.1"/>
    </source>
</evidence>
<dbReference type="GO" id="GO:0001727">
    <property type="term" value="F:lipid kinase activity"/>
    <property type="evidence" value="ECO:0007669"/>
    <property type="project" value="TreeGrafter"/>
</dbReference>
<dbReference type="Proteomes" id="UP001211065">
    <property type="component" value="Unassembled WGS sequence"/>
</dbReference>
<accession>A0AAD5TVC2</accession>
<dbReference type="Gene3D" id="3.20.20.70">
    <property type="entry name" value="Aldolase class I"/>
    <property type="match status" value="1"/>
</dbReference>
<protein>
    <recommendedName>
        <fullName evidence="1">DAGKc domain-containing protein</fullName>
    </recommendedName>
</protein>
<dbReference type="PROSITE" id="PS50146">
    <property type="entry name" value="DAGK"/>
    <property type="match status" value="1"/>
</dbReference>
<dbReference type="SMART" id="SM01133">
    <property type="entry name" value="DeoC"/>
    <property type="match status" value="1"/>
</dbReference>
<dbReference type="PANTHER" id="PTHR12358">
    <property type="entry name" value="SPHINGOSINE KINASE"/>
    <property type="match status" value="1"/>
</dbReference>
<dbReference type="SUPFAM" id="SSF51569">
    <property type="entry name" value="Aldolase"/>
    <property type="match status" value="1"/>
</dbReference>
<reference evidence="2" key="1">
    <citation type="submission" date="2020-05" db="EMBL/GenBank/DDBJ databases">
        <title>Phylogenomic resolution of chytrid fungi.</title>
        <authorList>
            <person name="Stajich J.E."/>
            <person name="Amses K."/>
            <person name="Simmons R."/>
            <person name="Seto K."/>
            <person name="Myers J."/>
            <person name="Bonds A."/>
            <person name="Quandt C.A."/>
            <person name="Barry K."/>
            <person name="Liu P."/>
            <person name="Grigoriev I."/>
            <person name="Longcore J.E."/>
            <person name="James T.Y."/>
        </authorList>
    </citation>
    <scope>NUCLEOTIDE SEQUENCE</scope>
    <source>
        <strain evidence="2">JEL0476</strain>
    </source>
</reference>
<gene>
    <name evidence="2" type="ORF">HK099_008446</name>
</gene>
<sequence>MGLFGCTCRSADDGKLDRKPQNSPLHNQVQPTFIENVEKKETVVTNSNKYSDGFLVTLVDFTLLDDSEGVTISKNCKFFEKSTGFPQQPASFCLYSKFIPGVLNHFETLQHSRPKITTVVNFPLGLSNETLVYRETWMALENGADEIDVVWNFSAYNLGDVESALEPILSTIKAINRFKADKPIVLKVIMETAAITNIFKASNLILHFISKFDLKIDSFFLKTSTGKHSSGGATLDAAKEMLRAIYVFENLKRSPFKIGVKFSGGIRKREECIKYINLLEKDIYWCDKIHPTYLRIGASGLVDDILSKKVEDNQQEWTASVKHNGEACTLGYNHDSVWWKNQSDKVVVLPLNFVFAVTTTNNKNSSNEKLSSLDLSNLNVSNTKFFSIHYIYLTKGTTSKKPAYQVFNFETESEEITLEIIEVLRNKVNSGPGQATIKKILVLINPFGGKKEAVKIYNGIPAKMFSLAGIVTDVDLNIYQYDAIITVSGDGLFHEVVNGILLRDDWEKGRKIPLGMIAGGSASALNTNLETKFPAFAALSIIKGLSTPMDIFSYYSEEKIVYSHLNLTYALIADVDIESEKFRWMGMARTTIGALVRILRLREYKGTVYFKPVEGENIPLEARNTSKNKLNGDEEIKHLTPTVYPTHNGPRLESLLEDYRQFDGCLENYNFTSFQLSNLSWIAPDFMASPHVKFNSGTMDFIYSGSDLTKMSITNAFLDGTKAEYLKNPMFKHCLVKSLVLIPKGLVVSKNSDGSDNLDSTKGIFSLSGEAFKVAPVRLEIHPAVMKVLTPQHLNEDLWLQLFNNSKL</sequence>
<keyword evidence="3" id="KW-1185">Reference proteome</keyword>
<dbReference type="SUPFAM" id="SSF111331">
    <property type="entry name" value="NAD kinase/diacylglycerol kinase-like"/>
    <property type="match status" value="1"/>
</dbReference>
<evidence type="ECO:0000313" key="3">
    <source>
        <dbReference type="Proteomes" id="UP001211065"/>
    </source>
</evidence>
<dbReference type="InterPro" id="IPR002915">
    <property type="entry name" value="DeoC/FbaB/LacD_aldolase"/>
</dbReference>
<dbReference type="Gene3D" id="2.60.200.40">
    <property type="match status" value="1"/>
</dbReference>